<keyword evidence="3" id="KW-0238">DNA-binding</keyword>
<dbReference type="InterPro" id="IPR051054">
    <property type="entry name" value="SorC_transcr_regulators"/>
</dbReference>
<evidence type="ECO:0000256" key="3">
    <source>
        <dbReference type="ARBA" id="ARBA00023125"/>
    </source>
</evidence>
<evidence type="ECO:0000259" key="5">
    <source>
        <dbReference type="Pfam" id="PF04198"/>
    </source>
</evidence>
<reference evidence="8" key="1">
    <citation type="journal article" date="2019" name="Int. J. Syst. Evol. Microbiol.">
        <title>The Global Catalogue of Microorganisms (GCM) 10K type strain sequencing project: providing services to taxonomists for standard genome sequencing and annotation.</title>
        <authorList>
            <consortium name="The Broad Institute Genomics Platform"/>
            <consortium name="The Broad Institute Genome Sequencing Center for Infectious Disease"/>
            <person name="Wu L."/>
            <person name="Ma J."/>
        </authorList>
    </citation>
    <scope>NUCLEOTIDE SEQUENCE [LARGE SCALE GENOMIC DNA]</scope>
    <source>
        <strain evidence="8">CCM 8896</strain>
    </source>
</reference>
<feature type="domain" description="Sugar-binding" evidence="5">
    <location>
        <begin position="93"/>
        <end position="341"/>
    </location>
</feature>
<dbReference type="PANTHER" id="PTHR34294:SF5">
    <property type="entry name" value="CENTRAL GLYCOLYTIC GENES REGULATOR"/>
    <property type="match status" value="1"/>
</dbReference>
<dbReference type="InterPro" id="IPR007324">
    <property type="entry name" value="Sugar-bd_dom_put"/>
</dbReference>
<keyword evidence="2" id="KW-0805">Transcription regulation</keyword>
<name>A0ABW4JBH3_9LACO</name>
<dbReference type="Proteomes" id="UP001597267">
    <property type="component" value="Unassembled WGS sequence"/>
</dbReference>
<protein>
    <submittedName>
        <fullName evidence="7">Sugar-binding transcriptional regulator</fullName>
    </submittedName>
</protein>
<keyword evidence="4" id="KW-0804">Transcription</keyword>
<evidence type="ECO:0000259" key="6">
    <source>
        <dbReference type="Pfam" id="PF21715"/>
    </source>
</evidence>
<organism evidence="7 8">
    <name type="scientific">Agrilactobacillus yilanensis</name>
    <dbReference type="NCBI Taxonomy" id="2485997"/>
    <lineage>
        <taxon>Bacteria</taxon>
        <taxon>Bacillati</taxon>
        <taxon>Bacillota</taxon>
        <taxon>Bacilli</taxon>
        <taxon>Lactobacillales</taxon>
        <taxon>Lactobacillaceae</taxon>
        <taxon>Agrilactobacillus</taxon>
    </lineage>
</organism>
<sequence>MHEELTWIETIAPDFLEVIRRRYYILQHIGWMQPVGRRVLAIKLDMSERTLRTETDFLKAQGLINSSKSGMVLTDTGQEALNGLEGFMSQILDVHQQEKQLMDILGIDHVLIIAGDSDDHPRVLKDMGHLVNETLSLLLPDKENIIAVMGGTTMAHVAKKLTPKLAVGRQLIFVPARGGIGEAVDIQANTVSAAMAKRTGGSHRMLYVPEHVSKKTYKTLLQEPSVQDVLDLISRCNTVLHSIGEATLMAKRRDMSPSEIQMIKDKRAVAEAFGYFFNEAGEVVYKIPRIGLQIRDLDHIPYVFAVAGGRSKANAIQAYMKNAPHQTWLITDEGAAQKILKGVTL</sequence>
<evidence type="ECO:0000256" key="2">
    <source>
        <dbReference type="ARBA" id="ARBA00023015"/>
    </source>
</evidence>
<dbReference type="InterPro" id="IPR036388">
    <property type="entry name" value="WH-like_DNA-bd_sf"/>
</dbReference>
<dbReference type="SUPFAM" id="SSF100950">
    <property type="entry name" value="NagB/RpiA/CoA transferase-like"/>
    <property type="match status" value="1"/>
</dbReference>
<dbReference type="EMBL" id="JBHTOP010000026">
    <property type="protein sequence ID" value="MFD1672535.1"/>
    <property type="molecule type" value="Genomic_DNA"/>
</dbReference>
<dbReference type="Gene3D" id="3.40.50.1360">
    <property type="match status" value="1"/>
</dbReference>
<dbReference type="SUPFAM" id="SSF46785">
    <property type="entry name" value="Winged helix' DNA-binding domain"/>
    <property type="match status" value="1"/>
</dbReference>
<comment type="caution">
    <text evidence="7">The sequence shown here is derived from an EMBL/GenBank/DDBJ whole genome shotgun (WGS) entry which is preliminary data.</text>
</comment>
<dbReference type="InterPro" id="IPR048715">
    <property type="entry name" value="CggR_N"/>
</dbReference>
<evidence type="ECO:0000313" key="7">
    <source>
        <dbReference type="EMBL" id="MFD1672535.1"/>
    </source>
</evidence>
<gene>
    <name evidence="7" type="ORF">ACFQ5M_10525</name>
</gene>
<dbReference type="RefSeq" id="WP_125712332.1">
    <property type="nucleotide sequence ID" value="NZ_JBHTOP010000026.1"/>
</dbReference>
<evidence type="ECO:0000256" key="1">
    <source>
        <dbReference type="ARBA" id="ARBA00010466"/>
    </source>
</evidence>
<evidence type="ECO:0000313" key="8">
    <source>
        <dbReference type="Proteomes" id="UP001597267"/>
    </source>
</evidence>
<comment type="similarity">
    <text evidence="1">Belongs to the SorC transcriptional regulatory family.</text>
</comment>
<proteinExistence type="inferred from homology"/>
<dbReference type="Pfam" id="PF21715">
    <property type="entry name" value="CggR_N"/>
    <property type="match status" value="1"/>
</dbReference>
<feature type="domain" description="CggR N-terminal DNA binding" evidence="6">
    <location>
        <begin position="18"/>
        <end position="88"/>
    </location>
</feature>
<keyword evidence="8" id="KW-1185">Reference proteome</keyword>
<dbReference type="Pfam" id="PF04198">
    <property type="entry name" value="Sugar-bind"/>
    <property type="match status" value="1"/>
</dbReference>
<dbReference type="InterPro" id="IPR036390">
    <property type="entry name" value="WH_DNA-bd_sf"/>
</dbReference>
<evidence type="ECO:0000256" key="4">
    <source>
        <dbReference type="ARBA" id="ARBA00023163"/>
    </source>
</evidence>
<dbReference type="InterPro" id="IPR037171">
    <property type="entry name" value="NagB/RpiA_transferase-like"/>
</dbReference>
<accession>A0ABW4JBH3</accession>
<dbReference type="Gene3D" id="1.10.10.10">
    <property type="entry name" value="Winged helix-like DNA-binding domain superfamily/Winged helix DNA-binding domain"/>
    <property type="match status" value="1"/>
</dbReference>
<dbReference type="PANTHER" id="PTHR34294">
    <property type="entry name" value="TRANSCRIPTIONAL REGULATOR-RELATED"/>
    <property type="match status" value="1"/>
</dbReference>